<dbReference type="PROSITE" id="PS01186">
    <property type="entry name" value="EGF_2"/>
    <property type="match status" value="1"/>
</dbReference>
<gene>
    <name evidence="2" type="ORF">MAR_013337</name>
</gene>
<sequence length="1286" mass="141680">MEVTKNVVIGGLEPYDAVATYPIRLRKCGDDYHVRCSFERSETLFGIRSTPTFSAPSHVGFYSVYVETKNLNLGRYFEIRWNDVSNSPEILKIDASVTSSESLRNPSNFKSYAFNDTFYQCHCPSSSELQDNHELSGDVDSYYDVPYMFNGDTLIDSGFFDSSTTDSSPQRLNIRSTLFTTSGEECYISTVRCEVTVYEDLQTPVGPTIYGRLFEYREEFPNEMLTFCMIDGLCYEANFTSPFEDTHACFPSVDPYRWMKDPLLERILHRPCTYYSQCHSKNNRYTCVNGMCECDSTVWIEDNGLCISPAGMSCETPTCGPITNTTCKNDVCACMDGHVLSDGVCVTVLDQMCTTNGDCPTGMVCINATCSCPEGQSIRSAVDTTCTPVLGSDCSSFEETCGLVNNATCSDQSKCACKPGFFASSPDSCMPVVNHAPCAANSDCLALAENTECTTAMCICASGFIENNGKCISEGSTPDFCDEEVRDIPDLYRRDPGYKTAKREVPIQDHKLPEAWYNLGPYLPSVDSGNIAKGDCGTFYPIYLTDTLRLSHDGGNSTESTVYINGTHVKGIGPYNRVSLYQADLTEEEIIDEFGQTTAGFDIQCSAQMSESLFGMRSTPTFSEKIYVGFFSWVVNASENGAFAVAWQSQSPIGCVSEEYAGDTIATEYSLDDGTGPYTFDFNDNLFTSSGEECHLDHSTDLGFCVIDVPGDFCVPGENHCDSVTGGAYCDDVTKVCTCFETHTGVATECAAISLGDTCVDDDGCSLVSNAGCYDQETGTNSLCECKFGYAENENRQCVSTGVITKPDPYNSQQWCYQDDDQCSASLWYTVCDDWYWQCVTRSCNASSEDGDASCMSKLLYCNAESGFCEPHLCSATDQRECKLDNSECDVDKGYCGCVDGYSIWNGDCSPDVDQPCSSTTQCGKDSNTTCSDGQCECSAGFVLRDGACITVFLAGCNEDYDCSAMEGLECSSYAYYDDQFFGWNDPEYSGVCVCRPGYAPYARACKQVLGSQCDELKACGNASHWSYSYHYYSWGHYYAQYFKHYHSAFYCDVFDTCQCSRGYIKNADGTDCIAHLGSYCTSDEVCSVVDHAHCNLEVEACTCINGFIEDHENDLCTPDPDCAEDIPDLPDMRRRSSQYELSYNEPMINDDLLNAEWYNIDSVPSLNDGESIETYFQIGGGSGITEQFPRFLPVPSAGLLIEGVSETPIGCLDPYDLAFTCERPIALLPLDMRCGMDTRYLLLQVPVGDSLLEPNLSPTPYAYEEVLYDCGCPTSGDLIDTEILV</sequence>
<reference evidence="2" key="1">
    <citation type="submission" date="2022-11" db="EMBL/GenBank/DDBJ databases">
        <title>Centuries of genome instability and evolution in soft-shell clam transmissible cancer (bioRxiv).</title>
        <authorList>
            <person name="Hart S.F.M."/>
            <person name="Yonemitsu M.A."/>
            <person name="Giersch R.M."/>
            <person name="Beal B.F."/>
            <person name="Arriagada G."/>
            <person name="Davis B.W."/>
            <person name="Ostrander E.A."/>
            <person name="Goff S.P."/>
            <person name="Metzger M.J."/>
        </authorList>
    </citation>
    <scope>NUCLEOTIDE SEQUENCE</scope>
    <source>
        <strain evidence="2">MELC-2E11</strain>
        <tissue evidence="2">Siphon/mantle</tissue>
    </source>
</reference>
<dbReference type="PANTHER" id="PTHR39069:SF8">
    <property type="entry name" value="FI17111P1"/>
    <property type="match status" value="1"/>
</dbReference>
<dbReference type="PANTHER" id="PTHR39069">
    <property type="entry name" value="ECDYSONE-INDUCIBLE GENE E1, ISOFORM A"/>
    <property type="match status" value="1"/>
</dbReference>
<protein>
    <recommendedName>
        <fullName evidence="1">EGF-like domain-containing protein</fullName>
    </recommendedName>
</protein>
<evidence type="ECO:0000313" key="2">
    <source>
        <dbReference type="EMBL" id="WAR27633.1"/>
    </source>
</evidence>
<accession>A0ABY7FZJ7</accession>
<feature type="domain" description="EGF-like" evidence="1">
    <location>
        <begin position="784"/>
        <end position="798"/>
    </location>
</feature>
<dbReference type="InterPro" id="IPR000742">
    <property type="entry name" value="EGF"/>
</dbReference>
<proteinExistence type="predicted"/>
<evidence type="ECO:0000259" key="1">
    <source>
        <dbReference type="PROSITE" id="PS01186"/>
    </source>
</evidence>
<dbReference type="Proteomes" id="UP001164746">
    <property type="component" value="Chromosome 15"/>
</dbReference>
<keyword evidence="3" id="KW-1185">Reference proteome</keyword>
<organism evidence="2 3">
    <name type="scientific">Mya arenaria</name>
    <name type="common">Soft-shell clam</name>
    <dbReference type="NCBI Taxonomy" id="6604"/>
    <lineage>
        <taxon>Eukaryota</taxon>
        <taxon>Metazoa</taxon>
        <taxon>Spiralia</taxon>
        <taxon>Lophotrochozoa</taxon>
        <taxon>Mollusca</taxon>
        <taxon>Bivalvia</taxon>
        <taxon>Autobranchia</taxon>
        <taxon>Heteroconchia</taxon>
        <taxon>Euheterodonta</taxon>
        <taxon>Imparidentia</taxon>
        <taxon>Neoheterodontei</taxon>
        <taxon>Myida</taxon>
        <taxon>Myoidea</taxon>
        <taxon>Myidae</taxon>
        <taxon>Mya</taxon>
    </lineage>
</organism>
<dbReference type="EMBL" id="CP111026">
    <property type="protein sequence ID" value="WAR27633.1"/>
    <property type="molecule type" value="Genomic_DNA"/>
</dbReference>
<dbReference type="SMART" id="SM00181">
    <property type="entry name" value="EGF"/>
    <property type="match status" value="6"/>
</dbReference>
<evidence type="ECO:0000313" key="3">
    <source>
        <dbReference type="Proteomes" id="UP001164746"/>
    </source>
</evidence>
<name>A0ABY7FZJ7_MYAAR</name>